<evidence type="ECO:0000256" key="8">
    <source>
        <dbReference type="ARBA" id="ARBA00022982"/>
    </source>
</evidence>
<keyword evidence="3" id="KW-0813">Transport</keyword>
<evidence type="ECO:0000256" key="12">
    <source>
        <dbReference type="SAM" id="Phobius"/>
    </source>
</evidence>
<dbReference type="InterPro" id="IPR003317">
    <property type="entry name" value="Cyt-d_oxidase_su2"/>
</dbReference>
<feature type="transmembrane region" description="Helical" evidence="12">
    <location>
        <begin position="6"/>
        <end position="33"/>
    </location>
</feature>
<evidence type="ECO:0000256" key="5">
    <source>
        <dbReference type="ARBA" id="ARBA00022617"/>
    </source>
</evidence>
<evidence type="ECO:0000256" key="6">
    <source>
        <dbReference type="ARBA" id="ARBA00022692"/>
    </source>
</evidence>
<keyword evidence="13" id="KW-0560">Oxidoreductase</keyword>
<evidence type="ECO:0000256" key="3">
    <source>
        <dbReference type="ARBA" id="ARBA00022448"/>
    </source>
</evidence>
<sequence length="339" mass="37033">MEFLPTLWFILIAVLWIGYLILDGFDLGVGMLMKGWAKNESQRRVLLNSIGPVWDGNEVWLVTAAGATFAAFPHWYASLFAGLYIPLTFALLALILRAVSIEYRGKSHSQTARNLWDWCMAGGSFVAAFSIGAMLALTSTGLPLDSYGDRVGGPFAWFNGWAVLGGLAVVGVSLAMGWAFLSLKTLGAPREAGNRHLRRYLPLYLLPAALWSIGVIVSYPKVVSWGMLAMAVGGMLIAWVASRQRREGLTFVGMVIFVALGVGAIFTSLFPNVLPSTLDEAYNLTVTTASSSDYTLSIMAVVTAIFFPLVLAYSAWSYWTFRRRLDDQHIPESAVVTPV</sequence>
<evidence type="ECO:0000256" key="4">
    <source>
        <dbReference type="ARBA" id="ARBA00022475"/>
    </source>
</evidence>
<evidence type="ECO:0000313" key="14">
    <source>
        <dbReference type="Proteomes" id="UP001183794"/>
    </source>
</evidence>
<gene>
    <name evidence="13" type="ORF">J2S62_001532</name>
</gene>
<feature type="transmembrane region" description="Helical" evidence="12">
    <location>
        <begin position="201"/>
        <end position="219"/>
    </location>
</feature>
<name>A0ABU2B0Z7_9MICC</name>
<evidence type="ECO:0000256" key="2">
    <source>
        <dbReference type="ARBA" id="ARBA00007543"/>
    </source>
</evidence>
<dbReference type="GO" id="GO:0016491">
    <property type="term" value="F:oxidoreductase activity"/>
    <property type="evidence" value="ECO:0007669"/>
    <property type="project" value="UniProtKB-KW"/>
</dbReference>
<comment type="similarity">
    <text evidence="2">Belongs to the cytochrome ubiquinol oxidase subunit 2 family.</text>
</comment>
<keyword evidence="4" id="KW-1003">Cell membrane</keyword>
<comment type="subcellular location">
    <subcellularLocation>
        <location evidence="1">Cell membrane</location>
        <topology evidence="1">Multi-pass membrane protein</topology>
    </subcellularLocation>
</comment>
<keyword evidence="5" id="KW-0349">Heme</keyword>
<feature type="transmembrane region" description="Helical" evidence="12">
    <location>
        <begin position="115"/>
        <end position="137"/>
    </location>
</feature>
<dbReference type="EMBL" id="JAVDYJ010000001">
    <property type="protein sequence ID" value="MDR7347275.1"/>
    <property type="molecule type" value="Genomic_DNA"/>
</dbReference>
<dbReference type="PANTHER" id="PTHR43141">
    <property type="entry name" value="CYTOCHROME BD2 SUBUNIT II"/>
    <property type="match status" value="1"/>
</dbReference>
<feature type="transmembrane region" description="Helical" evidence="12">
    <location>
        <begin position="294"/>
        <end position="316"/>
    </location>
</feature>
<dbReference type="EC" id="1.10.3.-" evidence="13"/>
<accession>A0ABU2B0Z7</accession>
<dbReference type="Gene3D" id="1.20.1250.20">
    <property type="entry name" value="MFS general substrate transporter like domains"/>
    <property type="match status" value="1"/>
</dbReference>
<protein>
    <submittedName>
        <fullName evidence="13">Cytochrome d ubiquinol oxidase subunit II</fullName>
        <ecNumber evidence="13">1.10.3.-</ecNumber>
    </submittedName>
</protein>
<evidence type="ECO:0000256" key="11">
    <source>
        <dbReference type="ARBA" id="ARBA00023136"/>
    </source>
</evidence>
<keyword evidence="14" id="KW-1185">Reference proteome</keyword>
<organism evidence="13 14">
    <name type="scientific">Enteractinococcus fodinae</name>
    <dbReference type="NCBI Taxonomy" id="684663"/>
    <lineage>
        <taxon>Bacteria</taxon>
        <taxon>Bacillati</taxon>
        <taxon>Actinomycetota</taxon>
        <taxon>Actinomycetes</taxon>
        <taxon>Micrococcales</taxon>
        <taxon>Micrococcaceae</taxon>
    </lineage>
</organism>
<feature type="transmembrane region" description="Helical" evidence="12">
    <location>
        <begin position="75"/>
        <end position="95"/>
    </location>
</feature>
<feature type="transmembrane region" description="Helical" evidence="12">
    <location>
        <begin position="225"/>
        <end position="242"/>
    </location>
</feature>
<keyword evidence="10" id="KW-0408">Iron</keyword>
<dbReference type="RefSeq" id="WP_310173259.1">
    <property type="nucleotide sequence ID" value="NZ_BAABHE010000002.1"/>
</dbReference>
<dbReference type="NCBIfam" id="TIGR00203">
    <property type="entry name" value="cydB"/>
    <property type="match status" value="1"/>
</dbReference>
<keyword evidence="8" id="KW-0249">Electron transport</keyword>
<keyword evidence="9 12" id="KW-1133">Transmembrane helix</keyword>
<evidence type="ECO:0000256" key="10">
    <source>
        <dbReference type="ARBA" id="ARBA00023004"/>
    </source>
</evidence>
<dbReference type="InterPro" id="IPR036259">
    <property type="entry name" value="MFS_trans_sf"/>
</dbReference>
<feature type="transmembrane region" description="Helical" evidence="12">
    <location>
        <begin position="249"/>
        <end position="274"/>
    </location>
</feature>
<keyword evidence="6 12" id="KW-0812">Transmembrane</keyword>
<dbReference type="Proteomes" id="UP001183794">
    <property type="component" value="Unassembled WGS sequence"/>
</dbReference>
<keyword evidence="11 12" id="KW-0472">Membrane</keyword>
<dbReference type="PANTHER" id="PTHR43141:SF5">
    <property type="entry name" value="CYTOCHROME BD-I UBIQUINOL OXIDASE SUBUNIT 2"/>
    <property type="match status" value="1"/>
</dbReference>
<feature type="transmembrane region" description="Helical" evidence="12">
    <location>
        <begin position="157"/>
        <end position="181"/>
    </location>
</feature>
<evidence type="ECO:0000256" key="1">
    <source>
        <dbReference type="ARBA" id="ARBA00004651"/>
    </source>
</evidence>
<dbReference type="Pfam" id="PF02322">
    <property type="entry name" value="Cyt_bd_oxida_II"/>
    <property type="match status" value="1"/>
</dbReference>
<evidence type="ECO:0000313" key="13">
    <source>
        <dbReference type="EMBL" id="MDR7347275.1"/>
    </source>
</evidence>
<proteinExistence type="inferred from homology"/>
<reference evidence="13 14" key="1">
    <citation type="submission" date="2023-07" db="EMBL/GenBank/DDBJ databases">
        <title>Sequencing the genomes of 1000 actinobacteria strains.</title>
        <authorList>
            <person name="Klenk H.-P."/>
        </authorList>
    </citation>
    <scope>NUCLEOTIDE SEQUENCE [LARGE SCALE GENOMIC DNA]</scope>
    <source>
        <strain evidence="13 14">DSM 22966</strain>
    </source>
</reference>
<keyword evidence="7" id="KW-0479">Metal-binding</keyword>
<comment type="caution">
    <text evidence="13">The sequence shown here is derived from an EMBL/GenBank/DDBJ whole genome shotgun (WGS) entry which is preliminary data.</text>
</comment>
<dbReference type="PIRSF" id="PIRSF000267">
    <property type="entry name" value="Cyt_oxidse_sub2"/>
    <property type="match status" value="1"/>
</dbReference>
<evidence type="ECO:0000256" key="9">
    <source>
        <dbReference type="ARBA" id="ARBA00022989"/>
    </source>
</evidence>
<evidence type="ECO:0000256" key="7">
    <source>
        <dbReference type="ARBA" id="ARBA00022723"/>
    </source>
</evidence>